<proteinExistence type="predicted"/>
<evidence type="ECO:0000256" key="1">
    <source>
        <dbReference type="SAM" id="Coils"/>
    </source>
</evidence>
<dbReference type="PANTHER" id="PTHR14725">
    <property type="entry name" value="RIBOSOME-BINDING FACTOR A, MITOCHONDRIAL-RELATED"/>
    <property type="match status" value="1"/>
</dbReference>
<dbReference type="GeneID" id="136800761"/>
<name>A0A7M5UNG0_9CNID</name>
<dbReference type="PANTHER" id="PTHR14725:SF0">
    <property type="entry name" value="RIBOSOME-BINDING FACTOR A, MITOCHONDRIAL-RELATED"/>
    <property type="match status" value="1"/>
</dbReference>
<dbReference type="EnsemblMetazoa" id="CLYHEMT001661.1">
    <property type="protein sequence ID" value="CLYHEMP001661.1"/>
    <property type="gene ID" value="CLYHEMG001661"/>
</dbReference>
<dbReference type="InterPro" id="IPR015946">
    <property type="entry name" value="KH_dom-like_a/b"/>
</dbReference>
<evidence type="ECO:0000313" key="2">
    <source>
        <dbReference type="EnsemblMetazoa" id="CLYHEMP001661.1"/>
    </source>
</evidence>
<dbReference type="GO" id="GO:0006364">
    <property type="term" value="P:rRNA processing"/>
    <property type="evidence" value="ECO:0007669"/>
    <property type="project" value="InterPro"/>
</dbReference>
<dbReference type="RefSeq" id="XP_066913520.1">
    <property type="nucleotide sequence ID" value="XM_067057419.1"/>
</dbReference>
<dbReference type="InterPro" id="IPR039212">
    <property type="entry name" value="RBFA_mitochondrial"/>
</dbReference>
<keyword evidence="1" id="KW-0175">Coiled coil</keyword>
<feature type="coiled-coil region" evidence="1">
    <location>
        <begin position="186"/>
        <end position="220"/>
    </location>
</feature>
<evidence type="ECO:0000313" key="3">
    <source>
        <dbReference type="Proteomes" id="UP000594262"/>
    </source>
</evidence>
<sequence>MIIALNNIIRSVLTKELQITYASTRCFSKSGLVSKRYKYALNRAYQKNPGGSKGKSRKNFIYGDKTVTYFTLQDFDSESDGTEEIYNPKQKVYSEYIEDAVKDLLSSNEVDETLRNCPIEIVDVEVSDSLASAYIVWKISNEVPSEEKADAREKTKSLLSKNLAHIRSLLPAFTSLTNAPNVHFVYDILSERRAELEKLLDSVKDEIEEFETKNQNIEQEIKQE</sequence>
<dbReference type="OrthoDB" id="10580109at2759"/>
<dbReference type="Pfam" id="PF02033">
    <property type="entry name" value="RBFA"/>
    <property type="match status" value="1"/>
</dbReference>
<dbReference type="SUPFAM" id="SSF89919">
    <property type="entry name" value="Ribosome-binding factor A, RbfA"/>
    <property type="match status" value="1"/>
</dbReference>
<dbReference type="AlphaFoldDB" id="A0A7M5UNG0"/>
<organism evidence="2 3">
    <name type="scientific">Clytia hemisphaerica</name>
    <dbReference type="NCBI Taxonomy" id="252671"/>
    <lineage>
        <taxon>Eukaryota</taxon>
        <taxon>Metazoa</taxon>
        <taxon>Cnidaria</taxon>
        <taxon>Hydrozoa</taxon>
        <taxon>Hydroidolina</taxon>
        <taxon>Leptothecata</taxon>
        <taxon>Obeliida</taxon>
        <taxon>Clytiidae</taxon>
        <taxon>Clytia</taxon>
    </lineage>
</organism>
<dbReference type="Proteomes" id="UP000594262">
    <property type="component" value="Unplaced"/>
</dbReference>
<keyword evidence="3" id="KW-1185">Reference proteome</keyword>
<dbReference type="InterPro" id="IPR000238">
    <property type="entry name" value="RbfA"/>
</dbReference>
<accession>A0A7M5UNG0</accession>
<reference evidence="2" key="1">
    <citation type="submission" date="2021-01" db="UniProtKB">
        <authorList>
            <consortium name="EnsemblMetazoa"/>
        </authorList>
    </citation>
    <scope>IDENTIFICATION</scope>
</reference>
<protein>
    <submittedName>
        <fullName evidence="2">Uncharacterized protein</fullName>
    </submittedName>
</protein>
<dbReference type="Gene3D" id="3.30.300.20">
    <property type="match status" value="1"/>
</dbReference>
<dbReference type="InterPro" id="IPR023799">
    <property type="entry name" value="RbfA_dom_sf"/>
</dbReference>